<evidence type="ECO:0000313" key="1">
    <source>
        <dbReference type="EMBL" id="AWK72733.1"/>
    </source>
</evidence>
<name>A0A2S2BVW2_9NOCA</name>
<gene>
    <name evidence="1" type="ORF">CBI38_15345</name>
</gene>
<dbReference type="OrthoDB" id="9058532at2"/>
<dbReference type="EMBL" id="CP021354">
    <property type="protein sequence ID" value="AWK72733.1"/>
    <property type="molecule type" value="Genomic_DNA"/>
</dbReference>
<keyword evidence="2" id="KW-1185">Reference proteome</keyword>
<sequence length="448" mass="46952">MTGFRRLLGEYERSVGVQPASHRIECPDPGAFLAARLPVFDLAAGSLAAVATAVDRFRVSCGWGPRSWRLDPERIAAAFSSDRLLRVAGAPVSGFAELSGFFAVSDGWVRTHANYPHHRRRLLGAIDLAEDAGRGAFAGRLRKFTAAEVEERAFAAQAVASAVRTQEEWAATPQGAAAASGDLVPTVVHPGHSPGSRRSGQASATTPLSEITVLDLTRVIAGPVATRTLALLGAEVLRIDPPFLPEIAVQHLDTGQGKRSTLLDVTSVAGRRRWEELLSDANVVVTGYRPGALDTLLDRAPAQVVRGRVSAWGRTGPWAGRRGFDSIVQAASGISLVEGGHAPGALPAQALDHASGYLLAAGIVDALTAHRSDGCGRTVDVSLARTGAWLLSAPGRSADPPAAAVPGPNAVVSHGTSVTSRPALAEYDDYPFPARPWGEDPAAWAATR</sequence>
<dbReference type="Pfam" id="PF02515">
    <property type="entry name" value="CoA_transf_3"/>
    <property type="match status" value="1"/>
</dbReference>
<evidence type="ECO:0000313" key="2">
    <source>
        <dbReference type="Proteomes" id="UP000245711"/>
    </source>
</evidence>
<dbReference type="InterPro" id="IPR003673">
    <property type="entry name" value="CoA-Trfase_fam_III"/>
</dbReference>
<dbReference type="GO" id="GO:0003824">
    <property type="term" value="F:catalytic activity"/>
    <property type="evidence" value="ECO:0007669"/>
    <property type="project" value="InterPro"/>
</dbReference>
<evidence type="ECO:0008006" key="3">
    <source>
        <dbReference type="Google" id="ProtNLM"/>
    </source>
</evidence>
<dbReference type="Gene3D" id="3.40.50.10540">
    <property type="entry name" value="Crotonobetainyl-coa:carnitine coa-transferase, domain 1"/>
    <property type="match status" value="1"/>
</dbReference>
<dbReference type="PANTHER" id="PTHR48228">
    <property type="entry name" value="SUCCINYL-COA--D-CITRAMALATE COA-TRANSFERASE"/>
    <property type="match status" value="1"/>
</dbReference>
<reference evidence="1 2" key="1">
    <citation type="submission" date="2017-05" db="EMBL/GenBank/DDBJ databases">
        <title>Isolation of Rhodococcus sp. S2-17 biodegrading of BP-3.</title>
        <authorList>
            <person name="Lee Y."/>
            <person name="Kim K.H."/>
            <person name="Chun B.H."/>
            <person name="Jung H.S."/>
            <person name="Jeon C.O."/>
        </authorList>
    </citation>
    <scope>NUCLEOTIDE SEQUENCE [LARGE SCALE GENOMIC DNA]</scope>
    <source>
        <strain evidence="1 2">S2-17</strain>
    </source>
</reference>
<dbReference type="Proteomes" id="UP000245711">
    <property type="component" value="Chromosome"/>
</dbReference>
<accession>A0A2S2BVW2</accession>
<proteinExistence type="predicted"/>
<protein>
    <recommendedName>
        <fullName evidence="3">CoA-transferase</fullName>
    </recommendedName>
</protein>
<dbReference type="InterPro" id="IPR023606">
    <property type="entry name" value="CoA-Trfase_III_dom_1_sf"/>
</dbReference>
<dbReference type="SUPFAM" id="SSF89796">
    <property type="entry name" value="CoA-transferase family III (CaiB/BaiF)"/>
    <property type="match status" value="2"/>
</dbReference>
<organism evidence="1 2">
    <name type="scientific">Rhodococcus oxybenzonivorans</name>
    <dbReference type="NCBI Taxonomy" id="1990687"/>
    <lineage>
        <taxon>Bacteria</taxon>
        <taxon>Bacillati</taxon>
        <taxon>Actinomycetota</taxon>
        <taxon>Actinomycetes</taxon>
        <taxon>Mycobacteriales</taxon>
        <taxon>Nocardiaceae</taxon>
        <taxon>Rhodococcus</taxon>
    </lineage>
</organism>
<dbReference type="PANTHER" id="PTHR48228:SF4">
    <property type="entry name" value="BLR3030 PROTEIN"/>
    <property type="match status" value="1"/>
</dbReference>
<dbReference type="AlphaFoldDB" id="A0A2S2BVW2"/>
<dbReference type="InterPro" id="IPR050509">
    <property type="entry name" value="CoA-transferase_III"/>
</dbReference>
<dbReference type="KEGG" id="roz:CBI38_15345"/>